<dbReference type="Proteomes" id="UP001271007">
    <property type="component" value="Unassembled WGS sequence"/>
</dbReference>
<organism evidence="1 2">
    <name type="scientific">Extremus antarcticus</name>
    <dbReference type="NCBI Taxonomy" id="702011"/>
    <lineage>
        <taxon>Eukaryota</taxon>
        <taxon>Fungi</taxon>
        <taxon>Dikarya</taxon>
        <taxon>Ascomycota</taxon>
        <taxon>Pezizomycotina</taxon>
        <taxon>Dothideomycetes</taxon>
        <taxon>Dothideomycetidae</taxon>
        <taxon>Mycosphaerellales</taxon>
        <taxon>Extremaceae</taxon>
        <taxon>Extremus</taxon>
    </lineage>
</organism>
<dbReference type="EMBL" id="JAWDJX010000033">
    <property type="protein sequence ID" value="KAK3050318.1"/>
    <property type="molecule type" value="Genomic_DNA"/>
</dbReference>
<proteinExistence type="predicted"/>
<evidence type="ECO:0000313" key="2">
    <source>
        <dbReference type="Proteomes" id="UP001271007"/>
    </source>
</evidence>
<name>A0AAJ0GAD4_9PEZI</name>
<gene>
    <name evidence="1" type="ORF">LTR09_008467</name>
</gene>
<reference evidence="1" key="1">
    <citation type="submission" date="2023-04" db="EMBL/GenBank/DDBJ databases">
        <title>Black Yeasts Isolated from many extreme environments.</title>
        <authorList>
            <person name="Coleine C."/>
            <person name="Stajich J.E."/>
            <person name="Selbmann L."/>
        </authorList>
    </citation>
    <scope>NUCLEOTIDE SEQUENCE</scope>
    <source>
        <strain evidence="1">CCFEE 5312</strain>
    </source>
</reference>
<protein>
    <submittedName>
        <fullName evidence="1">Uncharacterized protein</fullName>
    </submittedName>
</protein>
<sequence>MAPNTILQSTPQAACRLAQIAQELRDQIFDEAIIAERTFFQHRCSKLGKYEYSVKSHFTNRPAIDLASRYFHSQLQSRLEDSPQAYAKQEVVGLEIDAMEEVWDIKFPHSEKCRHLIIRLSVSLKNTRWINEKGQIPTYTPSTDFSCLARDCISIIESFSNLLTVEIELHETGGATTTTLQSWTVALFKRAGLPDRQEYAQARVDGNDEFMRHLATAIFGRSMVKFVVGTTSRGKTGMVGTVVDNRMV</sequence>
<evidence type="ECO:0000313" key="1">
    <source>
        <dbReference type="EMBL" id="KAK3050318.1"/>
    </source>
</evidence>
<comment type="caution">
    <text evidence="1">The sequence shown here is derived from an EMBL/GenBank/DDBJ whole genome shotgun (WGS) entry which is preliminary data.</text>
</comment>
<accession>A0AAJ0GAD4</accession>
<dbReference type="AlphaFoldDB" id="A0AAJ0GAD4"/>
<keyword evidence="2" id="KW-1185">Reference proteome</keyword>